<proteinExistence type="inferred from homology"/>
<accession>R4XFK1</accession>
<dbReference type="GO" id="GO:0000026">
    <property type="term" value="F:alpha-1,2-mannosyltransferase activity"/>
    <property type="evidence" value="ECO:0007669"/>
    <property type="project" value="TreeGrafter"/>
</dbReference>
<dbReference type="GO" id="GO:0006506">
    <property type="term" value="P:GPI anchor biosynthetic process"/>
    <property type="evidence" value="ECO:0007669"/>
    <property type="project" value="UniProtKB-KW"/>
</dbReference>
<evidence type="ECO:0000256" key="9">
    <source>
        <dbReference type="ARBA" id="ARBA00023136"/>
    </source>
</evidence>
<comment type="caution">
    <text evidence="13">The sequence shown here is derived from an EMBL/GenBank/DDBJ whole genome shotgun (WGS) entry which is preliminary data.</text>
</comment>
<dbReference type="OrthoDB" id="10066429at2759"/>
<sequence length="460" mass="52524">MAVAKFWHIYAGLLLVRLCIALSKSYIHPDEMFQGSEIIVGDIFSWPIFKTWEFTSTSPIRSIVPIYFFQSPLLYHLRFFTSVDSGRLIFYTLRLQQFLWSLVIDVLIYTITKSQLTMLLFASSYTTLAYHTHTFSNSWETILVLGALVASQGDNVSLLLGPITCLGMFTRISYPAFMLPLAVTRVRAMLVRTKQKEWAIDEDQIQFNAFSLTTFCLVALIMVYLDTLYYTGNWLTPFNLNRTVMTVLNNLSYNTNVSNLSEHGIHPRYTHILNLILLLGPGILLVPRLRKNIYTASMFSGLFLLSVAPHQEARFLLPCVALFFAGLKTRKLSGMFWTIWLVFNFAMTIFMGVFHQCGVIPVALHIGNAYPNTTVTWTKSYPAPTLLLGPHARVKHVYGTLTEAPDSELYVAPLSDPVRYEGYNLVFSEKWHVNLDDFDVLGMDVFKHRSLGVYKRHQAL</sequence>
<keyword evidence="6 11" id="KW-0812">Transmembrane</keyword>
<feature type="transmembrane region" description="Helical" evidence="11">
    <location>
        <begin position="334"/>
        <end position="354"/>
    </location>
</feature>
<evidence type="ECO:0000256" key="6">
    <source>
        <dbReference type="ARBA" id="ARBA00022692"/>
    </source>
</evidence>
<reference evidence="13 14" key="1">
    <citation type="journal article" date="2013" name="MBio">
        <title>Genome sequencing of the plant pathogen Taphrina deformans, the causal agent of peach leaf curl.</title>
        <authorList>
            <person name="Cisse O.H."/>
            <person name="Almeida J.M.G.C.F."/>
            <person name="Fonseca A."/>
            <person name="Kumar A.A."/>
            <person name="Salojaervi J."/>
            <person name="Overmyer K."/>
            <person name="Hauser P.M."/>
            <person name="Pagni M."/>
        </authorList>
    </citation>
    <scope>NUCLEOTIDE SEQUENCE [LARGE SCALE GENOMIC DNA]</scope>
    <source>
        <strain evidence="14">PYCC 5710 / ATCC 11124 / CBS 356.35 / IMI 108563 / JCM 9778 / NBRC 8474</strain>
    </source>
</reference>
<dbReference type="GO" id="GO:0005789">
    <property type="term" value="C:endoplasmic reticulum membrane"/>
    <property type="evidence" value="ECO:0007669"/>
    <property type="project" value="UniProtKB-SubCell"/>
</dbReference>
<keyword evidence="8 11" id="KW-1133">Transmembrane helix</keyword>
<keyword evidence="14" id="KW-1185">Reference proteome</keyword>
<comment type="subcellular location">
    <subcellularLocation>
        <location evidence="1 11">Endoplasmic reticulum membrane</location>
        <topology evidence="1 11">Multi-pass membrane protein</topology>
    </subcellularLocation>
</comment>
<dbReference type="eggNOG" id="KOG4123">
    <property type="taxonomic scope" value="Eukaryota"/>
</dbReference>
<keyword evidence="12" id="KW-0732">Signal</keyword>
<dbReference type="Pfam" id="PF03901">
    <property type="entry name" value="Glyco_transf_22"/>
    <property type="match status" value="1"/>
</dbReference>
<keyword evidence="5" id="KW-0808">Transferase</keyword>
<feature type="transmembrane region" description="Helical" evidence="11">
    <location>
        <begin position="159"/>
        <end position="184"/>
    </location>
</feature>
<evidence type="ECO:0000256" key="8">
    <source>
        <dbReference type="ARBA" id="ARBA00022989"/>
    </source>
</evidence>
<protein>
    <recommendedName>
        <fullName evidence="11">Mannosyltransferase</fullName>
        <ecNumber evidence="11">2.4.1.-</ecNumber>
    </recommendedName>
</protein>
<feature type="transmembrane region" description="Helical" evidence="11">
    <location>
        <begin position="269"/>
        <end position="289"/>
    </location>
</feature>
<dbReference type="PANTHER" id="PTHR22760">
    <property type="entry name" value="GLYCOSYLTRANSFERASE"/>
    <property type="match status" value="1"/>
</dbReference>
<keyword evidence="7 11" id="KW-0256">Endoplasmic reticulum</keyword>
<evidence type="ECO:0000256" key="10">
    <source>
        <dbReference type="ARBA" id="ARBA00038466"/>
    </source>
</evidence>
<evidence type="ECO:0000256" key="4">
    <source>
        <dbReference type="ARBA" id="ARBA00022676"/>
    </source>
</evidence>
<evidence type="ECO:0000313" key="14">
    <source>
        <dbReference type="Proteomes" id="UP000013776"/>
    </source>
</evidence>
<keyword evidence="9 11" id="KW-0472">Membrane</keyword>
<evidence type="ECO:0000256" key="2">
    <source>
        <dbReference type="ARBA" id="ARBA00004687"/>
    </source>
</evidence>
<dbReference type="EMBL" id="CAHR02000258">
    <property type="protein sequence ID" value="CCG84541.1"/>
    <property type="molecule type" value="Genomic_DNA"/>
</dbReference>
<evidence type="ECO:0000256" key="5">
    <source>
        <dbReference type="ARBA" id="ARBA00022679"/>
    </source>
</evidence>
<evidence type="ECO:0000256" key="7">
    <source>
        <dbReference type="ARBA" id="ARBA00022824"/>
    </source>
</evidence>
<comment type="similarity">
    <text evidence="10">Belongs to the glycosyltransferase 22 family. PIGZ subfamily.</text>
</comment>
<evidence type="ECO:0000256" key="11">
    <source>
        <dbReference type="RuleBase" id="RU363075"/>
    </source>
</evidence>
<dbReference type="AlphaFoldDB" id="R4XFK1"/>
<dbReference type="PANTHER" id="PTHR22760:SF3">
    <property type="entry name" value="GPI MANNOSYLTRANSFERASE 4"/>
    <property type="match status" value="1"/>
</dbReference>
<evidence type="ECO:0000313" key="13">
    <source>
        <dbReference type="EMBL" id="CCG84541.1"/>
    </source>
</evidence>
<dbReference type="EC" id="2.4.1.-" evidence="11"/>
<evidence type="ECO:0000256" key="12">
    <source>
        <dbReference type="SAM" id="SignalP"/>
    </source>
</evidence>
<evidence type="ECO:0000256" key="1">
    <source>
        <dbReference type="ARBA" id="ARBA00004477"/>
    </source>
</evidence>
<organism evidence="13 14">
    <name type="scientific">Taphrina deformans (strain PYCC 5710 / ATCC 11124 / CBS 356.35 / IMI 108563 / JCM 9778 / NBRC 8474)</name>
    <name type="common">Peach leaf curl fungus</name>
    <name type="synonym">Lalaria deformans</name>
    <dbReference type="NCBI Taxonomy" id="1097556"/>
    <lineage>
        <taxon>Eukaryota</taxon>
        <taxon>Fungi</taxon>
        <taxon>Dikarya</taxon>
        <taxon>Ascomycota</taxon>
        <taxon>Taphrinomycotina</taxon>
        <taxon>Taphrinomycetes</taxon>
        <taxon>Taphrinales</taxon>
        <taxon>Taphrinaceae</taxon>
        <taxon>Taphrina</taxon>
    </lineage>
</organism>
<comment type="pathway">
    <text evidence="2">Glycolipid biosynthesis; glycosylphosphatidylinositol-anchor biosynthesis.</text>
</comment>
<keyword evidence="3" id="KW-0337">GPI-anchor biosynthesis</keyword>
<name>R4XFK1_TAPDE</name>
<dbReference type="STRING" id="1097556.R4XFK1"/>
<dbReference type="Proteomes" id="UP000013776">
    <property type="component" value="Unassembled WGS sequence"/>
</dbReference>
<dbReference type="InterPro" id="IPR005599">
    <property type="entry name" value="GPI_mannosylTrfase"/>
</dbReference>
<feature type="chain" id="PRO_5004373255" description="Mannosyltransferase" evidence="12">
    <location>
        <begin position="22"/>
        <end position="460"/>
    </location>
</feature>
<gene>
    <name evidence="13" type="ORF">TAPDE_005009</name>
</gene>
<keyword evidence="4 11" id="KW-0328">Glycosyltransferase</keyword>
<feature type="signal peptide" evidence="12">
    <location>
        <begin position="1"/>
        <end position="21"/>
    </location>
</feature>
<dbReference type="VEuPathDB" id="FungiDB:TAPDE_005009"/>
<feature type="transmembrane region" description="Helical" evidence="11">
    <location>
        <begin position="205"/>
        <end position="225"/>
    </location>
</feature>
<feature type="transmembrane region" description="Helical" evidence="11">
    <location>
        <begin position="88"/>
        <end position="111"/>
    </location>
</feature>
<evidence type="ECO:0000256" key="3">
    <source>
        <dbReference type="ARBA" id="ARBA00022502"/>
    </source>
</evidence>